<accession>A0A9P8Q322</accession>
<dbReference type="EMBL" id="JAEUBG010003218">
    <property type="protein sequence ID" value="KAH3683141.1"/>
    <property type="molecule type" value="Genomic_DNA"/>
</dbReference>
<reference evidence="2" key="2">
    <citation type="submission" date="2021-01" db="EMBL/GenBank/DDBJ databases">
        <authorList>
            <person name="Schikora-Tamarit M.A."/>
        </authorList>
    </citation>
    <scope>NUCLEOTIDE SEQUENCE</scope>
    <source>
        <strain evidence="2">CBS2887</strain>
    </source>
</reference>
<organism evidence="2 3">
    <name type="scientific">Wickerhamomyces pijperi</name>
    <name type="common">Yeast</name>
    <name type="synonym">Pichia pijperi</name>
    <dbReference type="NCBI Taxonomy" id="599730"/>
    <lineage>
        <taxon>Eukaryota</taxon>
        <taxon>Fungi</taxon>
        <taxon>Dikarya</taxon>
        <taxon>Ascomycota</taxon>
        <taxon>Saccharomycotina</taxon>
        <taxon>Saccharomycetes</taxon>
        <taxon>Phaffomycetales</taxon>
        <taxon>Wickerhamomycetaceae</taxon>
        <taxon>Wickerhamomyces</taxon>
    </lineage>
</organism>
<reference evidence="2" key="1">
    <citation type="journal article" date="2021" name="Open Biol.">
        <title>Shared evolutionary footprints suggest mitochondrial oxidative damage underlies multiple complex I losses in fungi.</title>
        <authorList>
            <person name="Schikora-Tamarit M.A."/>
            <person name="Marcet-Houben M."/>
            <person name="Nosek J."/>
            <person name="Gabaldon T."/>
        </authorList>
    </citation>
    <scope>NUCLEOTIDE SEQUENCE</scope>
    <source>
        <strain evidence="2">CBS2887</strain>
    </source>
</reference>
<dbReference type="AlphaFoldDB" id="A0A9P8Q322"/>
<evidence type="ECO:0000256" key="1">
    <source>
        <dbReference type="SAM" id="MobiDB-lite"/>
    </source>
</evidence>
<dbReference type="Proteomes" id="UP000774326">
    <property type="component" value="Unassembled WGS sequence"/>
</dbReference>
<keyword evidence="3" id="KW-1185">Reference proteome</keyword>
<name>A0A9P8Q322_WICPI</name>
<feature type="region of interest" description="Disordered" evidence="1">
    <location>
        <begin position="65"/>
        <end position="84"/>
    </location>
</feature>
<protein>
    <submittedName>
        <fullName evidence="2">Uncharacterized protein</fullName>
    </submittedName>
</protein>
<evidence type="ECO:0000313" key="2">
    <source>
        <dbReference type="EMBL" id="KAH3683141.1"/>
    </source>
</evidence>
<evidence type="ECO:0000313" key="3">
    <source>
        <dbReference type="Proteomes" id="UP000774326"/>
    </source>
</evidence>
<proteinExistence type="predicted"/>
<sequence>MAALTNPTWEAFGAIVVELEAEEMMDMALGWVLFDEIPPTLTALAASMLIFGSGVGISSVDSVTSSPSSSTGIGGNSWESECSRWSGDTSDSWFISGEGSGWFTTDEADDSMAPS</sequence>
<gene>
    <name evidence="2" type="ORF">WICPIJ_005884</name>
</gene>
<comment type="caution">
    <text evidence="2">The sequence shown here is derived from an EMBL/GenBank/DDBJ whole genome shotgun (WGS) entry which is preliminary data.</text>
</comment>